<dbReference type="EMBL" id="QEWR01000002">
    <property type="protein sequence ID" value="PWD84919.1"/>
    <property type="molecule type" value="Genomic_DNA"/>
</dbReference>
<dbReference type="GO" id="GO:0003735">
    <property type="term" value="F:structural constituent of ribosome"/>
    <property type="evidence" value="ECO:0007669"/>
    <property type="project" value="InterPro"/>
</dbReference>
<organism evidence="8 9">
    <name type="scientific">Ignatzschineria indica</name>
    <dbReference type="NCBI Taxonomy" id="472583"/>
    <lineage>
        <taxon>Bacteria</taxon>
        <taxon>Pseudomonadati</taxon>
        <taxon>Pseudomonadota</taxon>
        <taxon>Gammaproteobacteria</taxon>
        <taxon>Cardiobacteriales</taxon>
        <taxon>Ignatzschineriaceae</taxon>
        <taxon>Ignatzschineria</taxon>
    </lineage>
</organism>
<evidence type="ECO:0000256" key="5">
    <source>
        <dbReference type="HAMAP-Rule" id="MF_01326"/>
    </source>
</evidence>
<dbReference type="InterPro" id="IPR005825">
    <property type="entry name" value="Ribosomal_uL24_CS"/>
</dbReference>
<dbReference type="InterPro" id="IPR003256">
    <property type="entry name" value="Ribosomal_uL24"/>
</dbReference>
<keyword evidence="5" id="KW-0699">rRNA-binding</keyword>
<dbReference type="GO" id="GO:1990904">
    <property type="term" value="C:ribonucleoprotein complex"/>
    <property type="evidence" value="ECO:0007669"/>
    <property type="project" value="UniProtKB-KW"/>
</dbReference>
<dbReference type="NCBIfam" id="TIGR01079">
    <property type="entry name" value="rplX_bact"/>
    <property type="match status" value="1"/>
</dbReference>
<dbReference type="InterPro" id="IPR014722">
    <property type="entry name" value="Rib_uL2_dom2"/>
</dbReference>
<evidence type="ECO:0000313" key="9">
    <source>
        <dbReference type="Proteomes" id="UP000244948"/>
    </source>
</evidence>
<dbReference type="InterPro" id="IPR005824">
    <property type="entry name" value="KOW"/>
</dbReference>
<dbReference type="Pfam" id="PF00467">
    <property type="entry name" value="KOW"/>
    <property type="match status" value="1"/>
</dbReference>
<evidence type="ECO:0000259" key="7">
    <source>
        <dbReference type="SMART" id="SM00739"/>
    </source>
</evidence>
<dbReference type="CDD" id="cd06089">
    <property type="entry name" value="KOW_RPL26"/>
    <property type="match status" value="1"/>
</dbReference>
<feature type="domain" description="KOW" evidence="7">
    <location>
        <begin position="3"/>
        <end position="30"/>
    </location>
</feature>
<comment type="similarity">
    <text evidence="1 5 6">Belongs to the universal ribosomal protein uL24 family.</text>
</comment>
<evidence type="ECO:0000313" key="8">
    <source>
        <dbReference type="EMBL" id="PWD84919.1"/>
    </source>
</evidence>
<dbReference type="PANTHER" id="PTHR12903">
    <property type="entry name" value="MITOCHONDRIAL RIBOSOMAL PROTEIN L24"/>
    <property type="match status" value="1"/>
</dbReference>
<dbReference type="HAMAP" id="MF_01326_B">
    <property type="entry name" value="Ribosomal_uL24_B"/>
    <property type="match status" value="1"/>
</dbReference>
<dbReference type="InterPro" id="IPR057264">
    <property type="entry name" value="Ribosomal_uL24_C"/>
</dbReference>
<dbReference type="AlphaFoldDB" id="A0A2U2ANX3"/>
<keyword evidence="9" id="KW-1185">Reference proteome</keyword>
<keyword evidence="3 5" id="KW-0687">Ribonucleoprotein</keyword>
<sequence length="111" mass="12304">MSKIRKGDEVVVIAGSSKGHRGSVLEVKDGRVKVAGANKVTKHVRPNPQLGIEGGKVEQESFIDLSNVMIYNPETKKQDKIKIEVTETKDENGKVKFVRERVFKSTNKKVG</sequence>
<comment type="function">
    <text evidence="5">One of the proteins that surrounds the polypeptide exit tunnel on the outside of the subunit.</text>
</comment>
<dbReference type="SUPFAM" id="SSF50104">
    <property type="entry name" value="Translation proteins SH3-like domain"/>
    <property type="match status" value="1"/>
</dbReference>
<dbReference type="Proteomes" id="UP000244948">
    <property type="component" value="Unassembled WGS sequence"/>
</dbReference>
<dbReference type="InterPro" id="IPR041988">
    <property type="entry name" value="Ribosomal_uL24_KOW"/>
</dbReference>
<evidence type="ECO:0000256" key="3">
    <source>
        <dbReference type="ARBA" id="ARBA00023274"/>
    </source>
</evidence>
<accession>A0A2U2ANX3</accession>
<evidence type="ECO:0000256" key="6">
    <source>
        <dbReference type="RuleBase" id="RU003477"/>
    </source>
</evidence>
<name>A0A2U2ANX3_9GAMM</name>
<keyword evidence="5" id="KW-0694">RNA-binding</keyword>
<dbReference type="GO" id="GO:0005840">
    <property type="term" value="C:ribosome"/>
    <property type="evidence" value="ECO:0007669"/>
    <property type="project" value="UniProtKB-KW"/>
</dbReference>
<evidence type="ECO:0000256" key="2">
    <source>
        <dbReference type="ARBA" id="ARBA00022980"/>
    </source>
</evidence>
<dbReference type="RefSeq" id="WP_109236027.1">
    <property type="nucleotide sequence ID" value="NZ_BMXZ01000001.1"/>
</dbReference>
<keyword evidence="2 5" id="KW-0689">Ribosomal protein</keyword>
<dbReference type="PROSITE" id="PS01108">
    <property type="entry name" value="RIBOSOMAL_L24"/>
    <property type="match status" value="1"/>
</dbReference>
<comment type="subunit">
    <text evidence="5">Part of the 50S ribosomal subunit.</text>
</comment>
<protein>
    <recommendedName>
        <fullName evidence="4 5">Large ribosomal subunit protein uL24</fullName>
    </recommendedName>
</protein>
<dbReference type="SMART" id="SM00739">
    <property type="entry name" value="KOW"/>
    <property type="match status" value="1"/>
</dbReference>
<evidence type="ECO:0000256" key="4">
    <source>
        <dbReference type="ARBA" id="ARBA00035206"/>
    </source>
</evidence>
<comment type="function">
    <text evidence="5">One of two assembly initiator proteins, it binds directly to the 5'-end of the 23S rRNA, where it nucleates assembly of the 50S subunit.</text>
</comment>
<reference evidence="8 9" key="1">
    <citation type="journal article" date="2018" name="Genome Announc.">
        <title>Ignatzschineria cameli sp. nov., isolated from necrotic foot tissue of dromedaries (Camelus dromedarius) and associated maggots (Wohlfahrtia species) in Dubai.</title>
        <authorList>
            <person name="Tsang C.C."/>
            <person name="Tang J.Y."/>
            <person name="Fong J.Y."/>
            <person name="Kinne J."/>
            <person name="Lee H.H."/>
            <person name="Joseph M."/>
            <person name="Jose S."/>
            <person name="Schuster R.K."/>
            <person name="Tang Y."/>
            <person name="Sivakumar S."/>
            <person name="Chen J.H."/>
            <person name="Teng J.L."/>
            <person name="Lau S.K."/>
            <person name="Wernery U."/>
            <person name="Woo P.C."/>
        </authorList>
    </citation>
    <scope>NUCLEOTIDE SEQUENCE [LARGE SCALE GENOMIC DNA]</scope>
    <source>
        <strain evidence="8 9">KCTC 22643</strain>
    </source>
</reference>
<dbReference type="GO" id="GO:0019843">
    <property type="term" value="F:rRNA binding"/>
    <property type="evidence" value="ECO:0007669"/>
    <property type="project" value="UniProtKB-UniRule"/>
</dbReference>
<evidence type="ECO:0000256" key="1">
    <source>
        <dbReference type="ARBA" id="ARBA00010618"/>
    </source>
</evidence>
<proteinExistence type="inferred from homology"/>
<dbReference type="GO" id="GO:0006412">
    <property type="term" value="P:translation"/>
    <property type="evidence" value="ECO:0007669"/>
    <property type="project" value="UniProtKB-UniRule"/>
</dbReference>
<comment type="caution">
    <text evidence="8">The sequence shown here is derived from an EMBL/GenBank/DDBJ whole genome shotgun (WGS) entry which is preliminary data.</text>
</comment>
<dbReference type="Gene3D" id="2.30.30.30">
    <property type="match status" value="1"/>
</dbReference>
<dbReference type="Pfam" id="PF17136">
    <property type="entry name" value="ribosomal_L24"/>
    <property type="match status" value="1"/>
</dbReference>
<gene>
    <name evidence="5 8" type="primary">rplX</name>
    <name evidence="8" type="ORF">DC082_05185</name>
</gene>
<dbReference type="InterPro" id="IPR008991">
    <property type="entry name" value="Translation_prot_SH3-like_sf"/>
</dbReference>